<organism evidence="9 10">
    <name type="scientific">Umbra pygmaea</name>
    <name type="common">Eastern mudminnow</name>
    <dbReference type="NCBI Taxonomy" id="75934"/>
    <lineage>
        <taxon>Eukaryota</taxon>
        <taxon>Metazoa</taxon>
        <taxon>Chordata</taxon>
        <taxon>Craniata</taxon>
        <taxon>Vertebrata</taxon>
        <taxon>Euteleostomi</taxon>
        <taxon>Actinopterygii</taxon>
        <taxon>Neopterygii</taxon>
        <taxon>Teleostei</taxon>
        <taxon>Protacanthopterygii</taxon>
        <taxon>Esociformes</taxon>
        <taxon>Umbridae</taxon>
        <taxon>Umbra</taxon>
    </lineage>
</organism>
<keyword evidence="10" id="KW-1185">Reference proteome</keyword>
<protein>
    <recommendedName>
        <fullName evidence="8">Mab-21-like HhH/H2TH-like domain-containing protein</fullName>
    </recommendedName>
</protein>
<dbReference type="InterPro" id="IPR046906">
    <property type="entry name" value="Mab-21_HhH/H2TH-like"/>
</dbReference>
<gene>
    <name evidence="9" type="ORF">UPYG_G00095570</name>
</gene>
<feature type="compositionally biased region" description="Basic and acidic residues" evidence="7">
    <location>
        <begin position="204"/>
        <end position="218"/>
    </location>
</feature>
<feature type="domain" description="Mab-21-like HhH/H2TH-like" evidence="8">
    <location>
        <begin position="494"/>
        <end position="575"/>
    </location>
</feature>
<evidence type="ECO:0000256" key="5">
    <source>
        <dbReference type="ARBA" id="ARBA00022989"/>
    </source>
</evidence>
<evidence type="ECO:0000256" key="1">
    <source>
        <dbReference type="ARBA" id="ARBA00004479"/>
    </source>
</evidence>
<evidence type="ECO:0000313" key="9">
    <source>
        <dbReference type="EMBL" id="KAL0992600.1"/>
    </source>
</evidence>
<comment type="caution">
    <text evidence="9">The sequence shown here is derived from an EMBL/GenBank/DDBJ whole genome shotgun (WGS) entry which is preliminary data.</text>
</comment>
<comment type="similarity">
    <text evidence="2">Belongs to the ITPRIP family.</text>
</comment>
<dbReference type="InterPro" id="IPR026250">
    <property type="entry name" value="ITPRIP-like"/>
</dbReference>
<dbReference type="PANTHER" id="PTHR10656">
    <property type="entry name" value="CELL FATE DETERMINING PROTEIN MAB21-RELATED"/>
    <property type="match status" value="1"/>
</dbReference>
<keyword evidence="6" id="KW-0472">Membrane</keyword>
<keyword evidence="4" id="KW-0732">Signal</keyword>
<dbReference type="Pfam" id="PF20266">
    <property type="entry name" value="Mab-21_C"/>
    <property type="match status" value="1"/>
</dbReference>
<dbReference type="Gene3D" id="3.30.460.90">
    <property type="match status" value="1"/>
</dbReference>
<accession>A0ABD0XHN9</accession>
<dbReference type="GO" id="GO:0016020">
    <property type="term" value="C:membrane"/>
    <property type="evidence" value="ECO:0007669"/>
    <property type="project" value="UniProtKB-SubCell"/>
</dbReference>
<feature type="region of interest" description="Disordered" evidence="7">
    <location>
        <begin position="192"/>
        <end position="312"/>
    </location>
</feature>
<reference evidence="9 10" key="1">
    <citation type="submission" date="2024-06" db="EMBL/GenBank/DDBJ databases">
        <authorList>
            <person name="Pan Q."/>
            <person name="Wen M."/>
            <person name="Jouanno E."/>
            <person name="Zahm M."/>
            <person name="Klopp C."/>
            <person name="Cabau C."/>
            <person name="Louis A."/>
            <person name="Berthelot C."/>
            <person name="Parey E."/>
            <person name="Roest Crollius H."/>
            <person name="Montfort J."/>
            <person name="Robinson-Rechavi M."/>
            <person name="Bouchez O."/>
            <person name="Lampietro C."/>
            <person name="Lopez Roques C."/>
            <person name="Donnadieu C."/>
            <person name="Postlethwait J."/>
            <person name="Bobe J."/>
            <person name="Verreycken H."/>
            <person name="Guiguen Y."/>
        </authorList>
    </citation>
    <scope>NUCLEOTIDE SEQUENCE [LARGE SCALE GENOMIC DNA]</scope>
    <source>
        <strain evidence="9">Up_M1</strain>
        <tissue evidence="9">Testis</tissue>
    </source>
</reference>
<name>A0ABD0XHN9_UMBPY</name>
<comment type="subcellular location">
    <subcellularLocation>
        <location evidence="1">Membrane</location>
        <topology evidence="1">Single-pass type I membrane protein</topology>
    </subcellularLocation>
</comment>
<evidence type="ECO:0000256" key="2">
    <source>
        <dbReference type="ARBA" id="ARBA00005554"/>
    </source>
</evidence>
<dbReference type="PRINTS" id="PR02107">
    <property type="entry name" value="INOS145TPRIP"/>
</dbReference>
<dbReference type="AlphaFoldDB" id="A0ABD0XHN9"/>
<feature type="compositionally biased region" description="Basic and acidic residues" evidence="7">
    <location>
        <begin position="241"/>
        <end position="309"/>
    </location>
</feature>
<proteinExistence type="inferred from homology"/>
<evidence type="ECO:0000256" key="3">
    <source>
        <dbReference type="ARBA" id="ARBA00022692"/>
    </source>
</evidence>
<dbReference type="EMBL" id="JAGEUA010000003">
    <property type="protein sequence ID" value="KAL0992600.1"/>
    <property type="molecule type" value="Genomic_DNA"/>
</dbReference>
<evidence type="ECO:0000313" key="10">
    <source>
        <dbReference type="Proteomes" id="UP001557470"/>
    </source>
</evidence>
<dbReference type="Gene3D" id="1.10.1410.40">
    <property type="match status" value="1"/>
</dbReference>
<evidence type="ECO:0000256" key="6">
    <source>
        <dbReference type="ARBA" id="ARBA00023136"/>
    </source>
</evidence>
<keyword evidence="5" id="KW-1133">Transmembrane helix</keyword>
<dbReference type="PANTHER" id="PTHR10656:SF9">
    <property type="entry name" value="INOSITOL 1,4,5-TRISPHOSPHATE RECEPTOR-INTERACTING PROTEIN-LIKE 2"/>
    <property type="match status" value="1"/>
</dbReference>
<keyword evidence="3" id="KW-0812">Transmembrane</keyword>
<evidence type="ECO:0000256" key="4">
    <source>
        <dbReference type="ARBA" id="ARBA00022729"/>
    </source>
</evidence>
<feature type="compositionally biased region" description="Basic residues" evidence="7">
    <location>
        <begin position="226"/>
        <end position="235"/>
    </location>
</feature>
<sequence length="679" mass="75672">MSVYTLNLRVFWPLLTCVLTSLVLLHHTHRLSPGPGPDPGSEAGSEHSLDEGPSILLSLVKLLLVVALCYLFIRYCSAHPGEPKRVPLESSEGALKLGSSRRDVLEDYYERWVHLSPHVLGHSKANVAKLVGELVKAGRANGGIPESSLAFRGDFLQVGSSYEEHKVGAPDFYDILVPLRVPRELKLEPRVYRGVGKTQQNGEGESKMDERRNEKEDNSAQVKANGVKKTRRRFRSNNVKESLREKSSGEKTKPEEEVKTDLKEEVTEDNKKSLKEKSSGEKTKPEEELKTDLKEELTEDNKESLKVEDGCSGVPQCSLEMPRRGDWVRKHRNFTNTFLRLHHPQGSHEMSSRSGVAGVSVGGGDGVYRLTPDSILRWFYPAVHRCLATVRYPFEQRCTLSLTLADDQVQLRLTPHSDYVCCHISMAIRLLPAIPLGDGIYLVPTAITSSVEKKLIDMNNQSQEKDLWTLFFPRQELRLLGWLRGRSPQPSCHLKVLQLTKAMRDLGGQALDSHKAALWRSVLSSYALKTAWLRLVLSSPAEAWEERHLVARMEDLVHSLRDSLQNRALGHIFLSSDSSSILPDSVVLPKLVKDVVGGSSGGKVEGSGNPMGAMKARSRAQRGNLWEGVDPTSLDLVSGRLQYVWSNLHRLIRLGRPQRSSLGLGRAGKGHCVHLEPGE</sequence>
<dbReference type="InterPro" id="IPR024810">
    <property type="entry name" value="MAB21L/cGLR"/>
</dbReference>
<evidence type="ECO:0000256" key="7">
    <source>
        <dbReference type="SAM" id="MobiDB-lite"/>
    </source>
</evidence>
<dbReference type="Proteomes" id="UP001557470">
    <property type="component" value="Unassembled WGS sequence"/>
</dbReference>
<dbReference type="SMART" id="SM01265">
    <property type="entry name" value="Mab-21"/>
    <property type="match status" value="1"/>
</dbReference>
<evidence type="ECO:0000259" key="8">
    <source>
        <dbReference type="Pfam" id="PF20266"/>
    </source>
</evidence>